<dbReference type="PANTHER" id="PTHR12121:SF36">
    <property type="entry name" value="ENDONUCLEASE_EXONUCLEASE_PHOSPHATASE DOMAIN-CONTAINING PROTEIN"/>
    <property type="match status" value="1"/>
</dbReference>
<proteinExistence type="predicted"/>
<name>A0ABW3HW35_9BACL</name>
<keyword evidence="2" id="KW-0540">Nuclease</keyword>
<dbReference type="InterPro" id="IPR036691">
    <property type="entry name" value="Endo/exonu/phosph_ase_sf"/>
</dbReference>
<dbReference type="RefSeq" id="WP_377567562.1">
    <property type="nucleotide sequence ID" value="NZ_JBHTJZ010000064.1"/>
</dbReference>
<evidence type="ECO:0000313" key="2">
    <source>
        <dbReference type="EMBL" id="MFD0961719.1"/>
    </source>
</evidence>
<accession>A0ABW3HW35</accession>
<keyword evidence="2" id="KW-0255">Endonuclease</keyword>
<dbReference type="InterPro" id="IPR050410">
    <property type="entry name" value="CCR4/nocturin_mRNA_transcr"/>
</dbReference>
<sequence length="261" mass="29648">MELTVMTFNLRVNTPVDGSNAWPYRSKQAAELIRRVAPLVASTQEGKYDMLRDLDRELSEYSRIGEGRSGYESGDEAMDECCCIYYRHDDVVLLKHGQFWLSETPDEAGSVSWDSSLPRFCTWGLFQLKEKPDLQFYLFNTHFDHIGQEARVESAKLLLQKIGESRQGRKVPAVVTGDFNCYPDNPAIALLKNQLNDAYDILGEPVGRTFHEFAGGIEGEPIDYIFTSEDMAILETIVYRDEQDGAYPSDHYPIASRVQLP</sequence>
<evidence type="ECO:0000259" key="1">
    <source>
        <dbReference type="Pfam" id="PF03372"/>
    </source>
</evidence>
<dbReference type="Pfam" id="PF03372">
    <property type="entry name" value="Exo_endo_phos"/>
    <property type="match status" value="1"/>
</dbReference>
<gene>
    <name evidence="2" type="ORF">ACFQ2I_20445</name>
</gene>
<dbReference type="CDD" id="cd09083">
    <property type="entry name" value="EEP-1"/>
    <property type="match status" value="1"/>
</dbReference>
<protein>
    <submittedName>
        <fullName evidence="2">Endonuclease/exonuclease/phosphatase family protein</fullName>
    </submittedName>
</protein>
<evidence type="ECO:0000313" key="3">
    <source>
        <dbReference type="Proteomes" id="UP001596989"/>
    </source>
</evidence>
<feature type="domain" description="Endonuclease/exonuclease/phosphatase" evidence="1">
    <location>
        <begin position="6"/>
        <end position="251"/>
    </location>
</feature>
<organism evidence="2 3">
    <name type="scientific">Paenibacillus chungangensis</name>
    <dbReference type="NCBI Taxonomy" id="696535"/>
    <lineage>
        <taxon>Bacteria</taxon>
        <taxon>Bacillati</taxon>
        <taxon>Bacillota</taxon>
        <taxon>Bacilli</taxon>
        <taxon>Bacillales</taxon>
        <taxon>Paenibacillaceae</taxon>
        <taxon>Paenibacillus</taxon>
    </lineage>
</organism>
<dbReference type="PANTHER" id="PTHR12121">
    <property type="entry name" value="CARBON CATABOLITE REPRESSOR PROTEIN 4"/>
    <property type="match status" value="1"/>
</dbReference>
<dbReference type="Proteomes" id="UP001596989">
    <property type="component" value="Unassembled WGS sequence"/>
</dbReference>
<comment type="caution">
    <text evidence="2">The sequence shown here is derived from an EMBL/GenBank/DDBJ whole genome shotgun (WGS) entry which is preliminary data.</text>
</comment>
<dbReference type="Gene3D" id="3.60.10.10">
    <property type="entry name" value="Endonuclease/exonuclease/phosphatase"/>
    <property type="match status" value="1"/>
</dbReference>
<keyword evidence="2" id="KW-0378">Hydrolase</keyword>
<dbReference type="InterPro" id="IPR005135">
    <property type="entry name" value="Endo/exonuclease/phosphatase"/>
</dbReference>
<dbReference type="GO" id="GO:0004519">
    <property type="term" value="F:endonuclease activity"/>
    <property type="evidence" value="ECO:0007669"/>
    <property type="project" value="UniProtKB-KW"/>
</dbReference>
<dbReference type="SUPFAM" id="SSF56219">
    <property type="entry name" value="DNase I-like"/>
    <property type="match status" value="1"/>
</dbReference>
<dbReference type="EMBL" id="JBHTJZ010000064">
    <property type="protein sequence ID" value="MFD0961719.1"/>
    <property type="molecule type" value="Genomic_DNA"/>
</dbReference>
<keyword evidence="3" id="KW-1185">Reference proteome</keyword>
<reference evidence="3" key="1">
    <citation type="journal article" date="2019" name="Int. J. Syst. Evol. Microbiol.">
        <title>The Global Catalogue of Microorganisms (GCM) 10K type strain sequencing project: providing services to taxonomists for standard genome sequencing and annotation.</title>
        <authorList>
            <consortium name="The Broad Institute Genomics Platform"/>
            <consortium name="The Broad Institute Genome Sequencing Center for Infectious Disease"/>
            <person name="Wu L."/>
            <person name="Ma J."/>
        </authorList>
    </citation>
    <scope>NUCLEOTIDE SEQUENCE [LARGE SCALE GENOMIC DNA]</scope>
    <source>
        <strain evidence="3">CCUG 59129</strain>
    </source>
</reference>